<comment type="similarity">
    <text evidence="1">Belongs to the protein kinase superfamily. CAMK Ser/Thr protein kinase family. CHEK2 subfamily.</text>
</comment>
<dbReference type="GO" id="GO:0035556">
    <property type="term" value="P:intracellular signal transduction"/>
    <property type="evidence" value="ECO:0007669"/>
    <property type="project" value="TreeGrafter"/>
</dbReference>
<keyword evidence="2" id="KW-0547">Nucleotide-binding</keyword>
<evidence type="ECO:0000256" key="3">
    <source>
        <dbReference type="ARBA" id="ARBA00022840"/>
    </source>
</evidence>
<reference evidence="7" key="1">
    <citation type="journal article" date="2012" name="MBio">
        <title>Comparative genome analysis of Trichophyton rubrum and related dermatophytes reveals candidate genes involved in infection.</title>
        <authorList>
            <person name="Martinez D.A."/>
            <person name="Oliver B.G."/>
            <person name="Graeser Y."/>
            <person name="Goldberg J.M."/>
            <person name="Li W."/>
            <person name="Martinez-Rossi N.M."/>
            <person name="Monod M."/>
            <person name="Shelest E."/>
            <person name="Barton R.C."/>
            <person name="Birch E."/>
            <person name="Brakhage A.A."/>
            <person name="Chen Z."/>
            <person name="Gurr S.J."/>
            <person name="Heiman D."/>
            <person name="Heitman J."/>
            <person name="Kosti I."/>
            <person name="Rossi A."/>
            <person name="Saif S."/>
            <person name="Samalova M."/>
            <person name="Saunders C.W."/>
            <person name="Shea T."/>
            <person name="Summerbell R.C."/>
            <person name="Xu J."/>
            <person name="Young S."/>
            <person name="Zeng Q."/>
            <person name="Birren B.W."/>
            <person name="Cuomo C.A."/>
            <person name="White T.C."/>
        </authorList>
    </citation>
    <scope>NUCLEOTIDE SEQUENCE [LARGE SCALE GENOMIC DNA]</scope>
    <source>
        <strain evidence="7">ATCC MYA-4605 / CBS 113480</strain>
    </source>
</reference>
<dbReference type="RefSeq" id="XP_002847287.1">
    <property type="nucleotide sequence ID" value="XM_002847241.1"/>
</dbReference>
<proteinExistence type="inferred from homology"/>
<dbReference type="HOGENOM" id="CLU_426969_0_0_1"/>
<dbReference type="EMBL" id="DS995704">
    <property type="protein sequence ID" value="EEQ32205.1"/>
    <property type="molecule type" value="Genomic_DNA"/>
</dbReference>
<dbReference type="Gene3D" id="1.10.510.10">
    <property type="entry name" value="Transferase(Phosphotransferase) domain 1"/>
    <property type="match status" value="1"/>
</dbReference>
<sequence>MRKIRRRALRYSTTRWQLCCLLEEQMTGSWLSKYQRVENSSRQGRLSELGEGRTKTLNDSVPSSRGITDWLTAKETHVGPSNRSRVLNHNEPTCAGSDYSVLLFPRYKCRSKAPINPIRDPITLASPFRLSDSNPQQTCAKSSFTFRKMGVYLGDHILYLVPRNEDAEEAVYLMSNINRAINIRGPGGLEEGFLFGREIETNDVILDGYGVSKHHFSISFNDSTGILLVYCISSRGLTVGEEELQMGDYQVIEDNAIIHCGKLVFQAVFPDRGSSQAHYAKRLGHYLGSSTKRRNVTVTGAYANPVQPHQHIGQYLELETRNNGTFVDTSLFTDDQTGGIFDVRKYRNSQDILKMKEQISTLKHLRHENIVQYVDCITDQQGNLCVVTEHMPEGDLSTFKPSMLSDVVEILRQCLNGLGCIHAHDLVHGDIRPDNIALRSAFPIDAKICGFGLAADGPIKNVKIGAKFWAPEVLLRYETPGAAVDIWALGVILLLLCDVFPHREAEALTRSRKRNRDVNYQLAIEYACDRLPPSLAQFARGMLSPFPNERWTADECLEELGRVQVDVSPHHVGENTEFCGNRGFERSNESPVEALNQRRNVGEISSSLSYHSPYKLQQGHVVLVFLDLFMRFFFSFFFLPH</sequence>
<dbReference type="SUPFAM" id="SSF49879">
    <property type="entry name" value="SMAD/FHA domain"/>
    <property type="match status" value="1"/>
</dbReference>
<dbReference type="PROSITE" id="PS50011">
    <property type="entry name" value="PROTEIN_KINASE_DOM"/>
    <property type="match status" value="1"/>
</dbReference>
<dbReference type="Pfam" id="PF00069">
    <property type="entry name" value="Pkinase"/>
    <property type="match status" value="1"/>
</dbReference>
<protein>
    <submittedName>
        <fullName evidence="6">Uncharacterized protein</fullName>
    </submittedName>
</protein>
<dbReference type="CDD" id="cd00060">
    <property type="entry name" value="FHA"/>
    <property type="match status" value="1"/>
</dbReference>
<dbReference type="VEuPathDB" id="FungiDB:MCYG_05024"/>
<keyword evidence="7" id="KW-1185">Reference proteome</keyword>
<evidence type="ECO:0000256" key="1">
    <source>
        <dbReference type="ARBA" id="ARBA00005575"/>
    </source>
</evidence>
<dbReference type="Proteomes" id="UP000002035">
    <property type="component" value="Unassembled WGS sequence"/>
</dbReference>
<dbReference type="InterPro" id="IPR008984">
    <property type="entry name" value="SMAD_FHA_dom_sf"/>
</dbReference>
<feature type="domain" description="FHA" evidence="4">
    <location>
        <begin position="193"/>
        <end position="244"/>
    </location>
</feature>
<feature type="domain" description="Protein kinase" evidence="5">
    <location>
        <begin position="315"/>
        <end position="563"/>
    </location>
</feature>
<gene>
    <name evidence="6" type="ORF">MCYG_05024</name>
</gene>
<dbReference type="GO" id="GO:0004674">
    <property type="term" value="F:protein serine/threonine kinase activity"/>
    <property type="evidence" value="ECO:0007669"/>
    <property type="project" value="TreeGrafter"/>
</dbReference>
<dbReference type="Gene3D" id="2.60.200.20">
    <property type="match status" value="1"/>
</dbReference>
<evidence type="ECO:0000259" key="5">
    <source>
        <dbReference type="PROSITE" id="PS50011"/>
    </source>
</evidence>
<dbReference type="STRING" id="554155.C5FQQ2"/>
<dbReference type="OMA" id="THEIDAT"/>
<dbReference type="PROSITE" id="PS50006">
    <property type="entry name" value="FHA_DOMAIN"/>
    <property type="match status" value="1"/>
</dbReference>
<dbReference type="SMART" id="SM00240">
    <property type="entry name" value="FHA"/>
    <property type="match status" value="1"/>
</dbReference>
<dbReference type="InterPro" id="IPR011009">
    <property type="entry name" value="Kinase-like_dom_sf"/>
</dbReference>
<dbReference type="InterPro" id="IPR000253">
    <property type="entry name" value="FHA_dom"/>
</dbReference>
<organism evidence="6 7">
    <name type="scientific">Arthroderma otae (strain ATCC MYA-4605 / CBS 113480)</name>
    <name type="common">Microsporum canis</name>
    <dbReference type="NCBI Taxonomy" id="554155"/>
    <lineage>
        <taxon>Eukaryota</taxon>
        <taxon>Fungi</taxon>
        <taxon>Dikarya</taxon>
        <taxon>Ascomycota</taxon>
        <taxon>Pezizomycotina</taxon>
        <taxon>Eurotiomycetes</taxon>
        <taxon>Eurotiomycetidae</taxon>
        <taxon>Onygenales</taxon>
        <taxon>Arthrodermataceae</taxon>
        <taxon>Microsporum</taxon>
    </lineage>
</organism>
<dbReference type="GO" id="GO:0005524">
    <property type="term" value="F:ATP binding"/>
    <property type="evidence" value="ECO:0007669"/>
    <property type="project" value="UniProtKB-KW"/>
</dbReference>
<dbReference type="GO" id="GO:0005737">
    <property type="term" value="C:cytoplasm"/>
    <property type="evidence" value="ECO:0007669"/>
    <property type="project" value="TreeGrafter"/>
</dbReference>
<evidence type="ECO:0000256" key="2">
    <source>
        <dbReference type="ARBA" id="ARBA00022741"/>
    </source>
</evidence>
<dbReference type="GeneID" id="9226142"/>
<evidence type="ECO:0000313" key="6">
    <source>
        <dbReference type="EMBL" id="EEQ32205.1"/>
    </source>
</evidence>
<dbReference type="InterPro" id="IPR000719">
    <property type="entry name" value="Prot_kinase_dom"/>
</dbReference>
<name>C5FQQ2_ARTOC</name>
<dbReference type="PANTHER" id="PTHR24346:SF30">
    <property type="entry name" value="MATERNAL EMBRYONIC LEUCINE ZIPPER KINASE"/>
    <property type="match status" value="1"/>
</dbReference>
<dbReference type="OrthoDB" id="10252171at2759"/>
<dbReference type="SUPFAM" id="SSF56112">
    <property type="entry name" value="Protein kinase-like (PK-like)"/>
    <property type="match status" value="1"/>
</dbReference>
<evidence type="ECO:0000259" key="4">
    <source>
        <dbReference type="PROSITE" id="PS50006"/>
    </source>
</evidence>
<accession>C5FQQ2</accession>
<dbReference type="Pfam" id="PF00498">
    <property type="entry name" value="FHA"/>
    <property type="match status" value="1"/>
</dbReference>
<keyword evidence="3" id="KW-0067">ATP-binding</keyword>
<dbReference type="eggNOG" id="KOG0201">
    <property type="taxonomic scope" value="Eukaryota"/>
</dbReference>
<evidence type="ECO:0000313" key="7">
    <source>
        <dbReference type="Proteomes" id="UP000002035"/>
    </source>
</evidence>
<dbReference type="PANTHER" id="PTHR24346">
    <property type="entry name" value="MAP/MICROTUBULE AFFINITY-REGULATING KINASE"/>
    <property type="match status" value="1"/>
</dbReference>
<dbReference type="AlphaFoldDB" id="C5FQQ2"/>
<dbReference type="CDD" id="cd00180">
    <property type="entry name" value="PKc"/>
    <property type="match status" value="1"/>
</dbReference>